<evidence type="ECO:0000259" key="5">
    <source>
        <dbReference type="PROSITE" id="PS50192"/>
    </source>
</evidence>
<dbReference type="GO" id="GO:0006906">
    <property type="term" value="P:vesicle fusion"/>
    <property type="evidence" value="ECO:0007669"/>
    <property type="project" value="TreeGrafter"/>
</dbReference>
<reference evidence="6 7" key="1">
    <citation type="submission" date="2023-11" db="EMBL/GenBank/DDBJ databases">
        <authorList>
            <person name="Hedman E."/>
            <person name="Englund M."/>
            <person name="Stromberg M."/>
            <person name="Nyberg Akerstrom W."/>
            <person name="Nylinder S."/>
            <person name="Jareborg N."/>
            <person name="Kallberg Y."/>
            <person name="Kronander E."/>
        </authorList>
    </citation>
    <scope>NUCLEOTIDE SEQUENCE [LARGE SCALE GENOMIC DNA]</scope>
</reference>
<dbReference type="InterPro" id="IPR010989">
    <property type="entry name" value="SNARE"/>
</dbReference>
<dbReference type="EMBL" id="CAVLGL010000126">
    <property type="protein sequence ID" value="CAK1600504.1"/>
    <property type="molecule type" value="Genomic_DNA"/>
</dbReference>
<dbReference type="Pfam" id="PF05739">
    <property type="entry name" value="SNARE"/>
    <property type="match status" value="1"/>
</dbReference>
<feature type="coiled-coil region" evidence="3">
    <location>
        <begin position="143"/>
        <end position="174"/>
    </location>
</feature>
<feature type="coiled-coil region" evidence="3">
    <location>
        <begin position="201"/>
        <end position="238"/>
    </location>
</feature>
<evidence type="ECO:0000256" key="1">
    <source>
        <dbReference type="ARBA" id="ARBA00004211"/>
    </source>
</evidence>
<dbReference type="AlphaFoldDB" id="A0AAV1M2G2"/>
<dbReference type="GO" id="GO:0005886">
    <property type="term" value="C:plasma membrane"/>
    <property type="evidence" value="ECO:0007669"/>
    <property type="project" value="TreeGrafter"/>
</dbReference>
<name>A0AAV1M2G2_9NEOP</name>
<keyword evidence="4" id="KW-0812">Transmembrane</keyword>
<protein>
    <recommendedName>
        <fullName evidence="5">t-SNARE coiled-coil homology domain-containing protein</fullName>
    </recommendedName>
</protein>
<comment type="similarity">
    <text evidence="2">Belongs to the syntaxin family.</text>
</comment>
<keyword evidence="3" id="KW-0175">Coiled coil</keyword>
<dbReference type="PANTHER" id="PTHR19957">
    <property type="entry name" value="SYNTAXIN"/>
    <property type="match status" value="1"/>
</dbReference>
<dbReference type="GO" id="GO:0031201">
    <property type="term" value="C:SNARE complex"/>
    <property type="evidence" value="ECO:0007669"/>
    <property type="project" value="TreeGrafter"/>
</dbReference>
<dbReference type="SMART" id="SM00397">
    <property type="entry name" value="t_SNARE"/>
    <property type="match status" value="1"/>
</dbReference>
<evidence type="ECO:0000313" key="7">
    <source>
        <dbReference type="Proteomes" id="UP001314205"/>
    </source>
</evidence>
<feature type="transmembrane region" description="Helical" evidence="4">
    <location>
        <begin position="289"/>
        <end position="308"/>
    </location>
</feature>
<dbReference type="GO" id="GO:0005484">
    <property type="term" value="F:SNAP receptor activity"/>
    <property type="evidence" value="ECO:0007669"/>
    <property type="project" value="InterPro"/>
</dbReference>
<comment type="subcellular location">
    <subcellularLocation>
        <location evidence="1">Membrane</location>
        <topology evidence="1">Single-pass type IV membrane protein</topology>
    </subcellularLocation>
</comment>
<dbReference type="PROSITE" id="PS50192">
    <property type="entry name" value="T_SNARE"/>
    <property type="match status" value="1"/>
</dbReference>
<dbReference type="InterPro" id="IPR045242">
    <property type="entry name" value="Syntaxin"/>
</dbReference>
<comment type="caution">
    <text evidence="6">The sequence shown here is derived from an EMBL/GenBank/DDBJ whole genome shotgun (WGS) entry which is preliminary data.</text>
</comment>
<feature type="domain" description="T-SNARE coiled-coil homology" evidence="5">
    <location>
        <begin position="215"/>
        <end position="277"/>
    </location>
</feature>
<proteinExistence type="inferred from homology"/>
<dbReference type="GO" id="GO:0006887">
    <property type="term" value="P:exocytosis"/>
    <property type="evidence" value="ECO:0007669"/>
    <property type="project" value="TreeGrafter"/>
</dbReference>
<dbReference type="PROSITE" id="PS00914">
    <property type="entry name" value="SYNTAXIN"/>
    <property type="match status" value="1"/>
</dbReference>
<evidence type="ECO:0000256" key="2">
    <source>
        <dbReference type="ARBA" id="ARBA00009063"/>
    </source>
</evidence>
<dbReference type="GO" id="GO:0048278">
    <property type="term" value="P:vesicle docking"/>
    <property type="evidence" value="ECO:0007669"/>
    <property type="project" value="TreeGrafter"/>
</dbReference>
<dbReference type="PANTHER" id="PTHR19957:SF307">
    <property type="entry name" value="PROTEIN SSO1-RELATED"/>
    <property type="match status" value="1"/>
</dbReference>
<dbReference type="GO" id="GO:0006886">
    <property type="term" value="P:intracellular protein transport"/>
    <property type="evidence" value="ECO:0007669"/>
    <property type="project" value="InterPro"/>
</dbReference>
<gene>
    <name evidence="6" type="ORF">PARMNEM_LOCUS19260</name>
</gene>
<accession>A0AAV1M2G2</accession>
<dbReference type="Gene3D" id="1.20.5.110">
    <property type="match status" value="1"/>
</dbReference>
<sequence length="309" mass="34237">MRSKDRLDELRQLSSGAGVYQDTVLELPPQLLNKDIEELLQEVEAIYKWINEVHSNTQLIRRLHSDPTYHTNKQVQEQLDAAVTRSQAAGLKLCGALRQLEARALRPAGVGAGVGAGAGAGAEAGAGTGAGAGAGGRMARLQYAAARRRYADALEEHQRLLQLLRDDRMRLLHEQIKLTNLTISDEECEHLLDSNNLSLFVDNVRAETAEARRMLRDAEARRDELARVEAALQDVRDLFLQLSHLVAQQQDQIDSVEYFALQATEHVESGGQELLKGTVSRRKARKKKLGLIICLASGFLIVLFVLIYT</sequence>
<evidence type="ECO:0000256" key="4">
    <source>
        <dbReference type="SAM" id="Phobius"/>
    </source>
</evidence>
<dbReference type="Gene3D" id="1.20.58.70">
    <property type="match status" value="1"/>
</dbReference>
<dbReference type="InterPro" id="IPR000727">
    <property type="entry name" value="T_SNARE_dom"/>
</dbReference>
<dbReference type="SUPFAM" id="SSF47661">
    <property type="entry name" value="t-snare proteins"/>
    <property type="match status" value="1"/>
</dbReference>
<dbReference type="Proteomes" id="UP001314205">
    <property type="component" value="Unassembled WGS sequence"/>
</dbReference>
<dbReference type="GO" id="GO:0012505">
    <property type="term" value="C:endomembrane system"/>
    <property type="evidence" value="ECO:0007669"/>
    <property type="project" value="TreeGrafter"/>
</dbReference>
<dbReference type="GO" id="GO:0000149">
    <property type="term" value="F:SNARE binding"/>
    <property type="evidence" value="ECO:0007669"/>
    <property type="project" value="TreeGrafter"/>
</dbReference>
<keyword evidence="7" id="KW-1185">Reference proteome</keyword>
<dbReference type="InterPro" id="IPR006012">
    <property type="entry name" value="Syntaxin/epimorphin_CS"/>
</dbReference>
<keyword evidence="4" id="KW-1133">Transmembrane helix</keyword>
<evidence type="ECO:0000313" key="6">
    <source>
        <dbReference type="EMBL" id="CAK1600504.1"/>
    </source>
</evidence>
<evidence type="ECO:0000256" key="3">
    <source>
        <dbReference type="SAM" id="Coils"/>
    </source>
</evidence>
<keyword evidence="4" id="KW-0472">Membrane</keyword>
<organism evidence="6 7">
    <name type="scientific">Parnassius mnemosyne</name>
    <name type="common">clouded apollo</name>
    <dbReference type="NCBI Taxonomy" id="213953"/>
    <lineage>
        <taxon>Eukaryota</taxon>
        <taxon>Metazoa</taxon>
        <taxon>Ecdysozoa</taxon>
        <taxon>Arthropoda</taxon>
        <taxon>Hexapoda</taxon>
        <taxon>Insecta</taxon>
        <taxon>Pterygota</taxon>
        <taxon>Neoptera</taxon>
        <taxon>Endopterygota</taxon>
        <taxon>Lepidoptera</taxon>
        <taxon>Glossata</taxon>
        <taxon>Ditrysia</taxon>
        <taxon>Papilionoidea</taxon>
        <taxon>Papilionidae</taxon>
        <taxon>Parnassiinae</taxon>
        <taxon>Parnassini</taxon>
        <taxon>Parnassius</taxon>
        <taxon>Driopa</taxon>
    </lineage>
</organism>